<dbReference type="RefSeq" id="WP_254289046.1">
    <property type="nucleotide sequence ID" value="NZ_JAMLDY010000009.1"/>
</dbReference>
<evidence type="ECO:0000313" key="2">
    <source>
        <dbReference type="EMBL" id="MCP3735034.1"/>
    </source>
</evidence>
<evidence type="ECO:0000313" key="3">
    <source>
        <dbReference type="Proteomes" id="UP001139486"/>
    </source>
</evidence>
<accession>A0A9X2HX40</accession>
<keyword evidence="3" id="KW-1185">Reference proteome</keyword>
<reference evidence="2" key="1">
    <citation type="submission" date="2022-05" db="EMBL/GenBank/DDBJ databases">
        <title>Sphingomonas sp. strain RP10 Genome sequencing and assembly.</title>
        <authorList>
            <person name="Kim I."/>
        </authorList>
    </citation>
    <scope>NUCLEOTIDE SEQUENCE</scope>
    <source>
        <strain evidence="2">RP10</strain>
    </source>
</reference>
<gene>
    <name evidence="2" type="ORF">M9979_09150</name>
</gene>
<name>A0A9X2HX40_9SPHN</name>
<comment type="caution">
    <text evidence="2">The sequence shown here is derived from an EMBL/GenBank/DDBJ whole genome shotgun (WGS) entry which is preliminary data.</text>
</comment>
<organism evidence="2 3">
    <name type="scientific">Sphingomonas liriopis</name>
    <dbReference type="NCBI Taxonomy" id="2949094"/>
    <lineage>
        <taxon>Bacteria</taxon>
        <taxon>Pseudomonadati</taxon>
        <taxon>Pseudomonadota</taxon>
        <taxon>Alphaproteobacteria</taxon>
        <taxon>Sphingomonadales</taxon>
        <taxon>Sphingomonadaceae</taxon>
        <taxon>Sphingomonas</taxon>
    </lineage>
</organism>
<sequence>MSEDGAKGVGDDRAASVAYIDPGTPDRHEPKKWVRWNAAMRDEFFDHLAGSCNVAASAAAIGLRPSQVHHRRRTNKAFAEMWEAAIEAGYQLLETRLIGYVLAGGGDTIAPDDAHALGPLHWEGAIKLFTIHKARREGRGRPCGPVPGVATREQADKVILAKLAALAARGRVAAITDQREGGDA</sequence>
<dbReference type="Proteomes" id="UP001139486">
    <property type="component" value="Unassembled WGS sequence"/>
</dbReference>
<proteinExistence type="predicted"/>
<feature type="compositionally biased region" description="Basic and acidic residues" evidence="1">
    <location>
        <begin position="1"/>
        <end position="14"/>
    </location>
</feature>
<protein>
    <submittedName>
        <fullName evidence="2">Uncharacterized protein</fullName>
    </submittedName>
</protein>
<dbReference type="AlphaFoldDB" id="A0A9X2HX40"/>
<dbReference type="EMBL" id="JAMLDY010000009">
    <property type="protein sequence ID" value="MCP3735034.1"/>
    <property type="molecule type" value="Genomic_DNA"/>
</dbReference>
<evidence type="ECO:0000256" key="1">
    <source>
        <dbReference type="SAM" id="MobiDB-lite"/>
    </source>
</evidence>
<feature type="region of interest" description="Disordered" evidence="1">
    <location>
        <begin position="1"/>
        <end position="28"/>
    </location>
</feature>